<name>A0A0R1GJ53_9LACO</name>
<dbReference type="EMBL" id="AZDA01000093">
    <property type="protein sequence ID" value="KRK34126.1"/>
    <property type="molecule type" value="Genomic_DNA"/>
</dbReference>
<keyword evidence="1" id="KW-0472">Membrane</keyword>
<dbReference type="PANTHER" id="PTHR40044">
    <property type="entry name" value="INTEGRAL MEMBRANE PROTEIN-RELATED"/>
    <property type="match status" value="1"/>
</dbReference>
<feature type="transmembrane region" description="Helical" evidence="1">
    <location>
        <begin position="44"/>
        <end position="69"/>
    </location>
</feature>
<sequence>MAKIGLVTALYLCLTLLLNPLSYGAVQLRLGEGLNHLTVFHRRYILALTLACALANLMSPLGIIDVIFGSLETLIMTSVSYWLTRHVKRVTYRLGMSTLSCTFFSWIIALELHFISHIPFWPTYATIALGELASLLLGAVVIYALTRRIDLTV</sequence>
<dbReference type="STRING" id="1423726.FC07_GL000688"/>
<keyword evidence="3" id="KW-1185">Reference proteome</keyword>
<dbReference type="Proteomes" id="UP000051461">
    <property type="component" value="Unassembled WGS sequence"/>
</dbReference>
<dbReference type="AlphaFoldDB" id="A0A0R1GJ53"/>
<evidence type="ECO:0008006" key="4">
    <source>
        <dbReference type="Google" id="ProtNLM"/>
    </source>
</evidence>
<dbReference type="Pfam" id="PF06177">
    <property type="entry name" value="QueT"/>
    <property type="match status" value="1"/>
</dbReference>
<dbReference type="PANTHER" id="PTHR40044:SF1">
    <property type="entry name" value="INTEGRAL MEMBRANE PROTEIN"/>
    <property type="match status" value="1"/>
</dbReference>
<dbReference type="InterPro" id="IPR010387">
    <property type="entry name" value="QueT"/>
</dbReference>
<evidence type="ECO:0000313" key="2">
    <source>
        <dbReference type="EMBL" id="KRK34126.1"/>
    </source>
</evidence>
<dbReference type="PIRSF" id="PIRSF031501">
    <property type="entry name" value="QueT"/>
    <property type="match status" value="1"/>
</dbReference>
<organism evidence="2 3">
    <name type="scientific">Loigolactobacillus bifermentans DSM 20003</name>
    <dbReference type="NCBI Taxonomy" id="1423726"/>
    <lineage>
        <taxon>Bacteria</taxon>
        <taxon>Bacillati</taxon>
        <taxon>Bacillota</taxon>
        <taxon>Bacilli</taxon>
        <taxon>Lactobacillales</taxon>
        <taxon>Lactobacillaceae</taxon>
        <taxon>Loigolactobacillus</taxon>
    </lineage>
</organism>
<proteinExistence type="predicted"/>
<gene>
    <name evidence="2" type="ORF">FC07_GL000688</name>
</gene>
<accession>A0A0R1GJ53</accession>
<dbReference type="PATRIC" id="fig|1423726.3.peg.710"/>
<feature type="transmembrane region" description="Helical" evidence="1">
    <location>
        <begin position="121"/>
        <end position="145"/>
    </location>
</feature>
<feature type="transmembrane region" description="Helical" evidence="1">
    <location>
        <begin position="90"/>
        <end position="109"/>
    </location>
</feature>
<keyword evidence="1" id="KW-0812">Transmembrane</keyword>
<protein>
    <recommendedName>
        <fullName evidence="4">QueT transporter family protein</fullName>
    </recommendedName>
</protein>
<keyword evidence="1" id="KW-1133">Transmembrane helix</keyword>
<evidence type="ECO:0000256" key="1">
    <source>
        <dbReference type="SAM" id="Phobius"/>
    </source>
</evidence>
<evidence type="ECO:0000313" key="3">
    <source>
        <dbReference type="Proteomes" id="UP000051461"/>
    </source>
</evidence>
<reference evidence="2 3" key="1">
    <citation type="journal article" date="2015" name="Genome Announc.">
        <title>Expanding the biotechnology potential of lactobacilli through comparative genomics of 213 strains and associated genera.</title>
        <authorList>
            <person name="Sun Z."/>
            <person name="Harris H.M."/>
            <person name="McCann A."/>
            <person name="Guo C."/>
            <person name="Argimon S."/>
            <person name="Zhang W."/>
            <person name="Yang X."/>
            <person name="Jeffery I.B."/>
            <person name="Cooney J.C."/>
            <person name="Kagawa T.F."/>
            <person name="Liu W."/>
            <person name="Song Y."/>
            <person name="Salvetti E."/>
            <person name="Wrobel A."/>
            <person name="Rasinkangas P."/>
            <person name="Parkhill J."/>
            <person name="Rea M.C."/>
            <person name="O'Sullivan O."/>
            <person name="Ritari J."/>
            <person name="Douillard F.P."/>
            <person name="Paul Ross R."/>
            <person name="Yang R."/>
            <person name="Briner A.E."/>
            <person name="Felis G.E."/>
            <person name="de Vos W.M."/>
            <person name="Barrangou R."/>
            <person name="Klaenhammer T.R."/>
            <person name="Caufield P.W."/>
            <person name="Cui Y."/>
            <person name="Zhang H."/>
            <person name="O'Toole P.W."/>
        </authorList>
    </citation>
    <scope>NUCLEOTIDE SEQUENCE [LARGE SCALE GENOMIC DNA]</scope>
    <source>
        <strain evidence="2 3">DSM 20003</strain>
    </source>
</reference>
<comment type="caution">
    <text evidence="2">The sequence shown here is derived from an EMBL/GenBank/DDBJ whole genome shotgun (WGS) entry which is preliminary data.</text>
</comment>